<reference evidence="2 3" key="1">
    <citation type="submission" date="2018-07" db="EMBL/GenBank/DDBJ databases">
        <title>Genome assembly of strain KB82.</title>
        <authorList>
            <person name="Kukolya J."/>
            <person name="Horvath B."/>
            <person name="Nagy I."/>
            <person name="Toth A."/>
        </authorList>
    </citation>
    <scope>NUCLEOTIDE SEQUENCE [LARGE SCALE GENOMIC DNA]</scope>
    <source>
        <strain evidence="2 3">Kb82</strain>
    </source>
</reference>
<name>A0ABR9TFV2_9FLAO</name>
<evidence type="ECO:0000313" key="3">
    <source>
        <dbReference type="Proteomes" id="UP000640614"/>
    </source>
</evidence>
<comment type="caution">
    <text evidence="2">The sequence shown here is derived from an EMBL/GenBank/DDBJ whole genome shotgun (WGS) entry which is preliminary data.</text>
</comment>
<organism evidence="2 3">
    <name type="scientific">Flavobacterium hungaricum</name>
    <dbReference type="NCBI Taxonomy" id="2082725"/>
    <lineage>
        <taxon>Bacteria</taxon>
        <taxon>Pseudomonadati</taxon>
        <taxon>Bacteroidota</taxon>
        <taxon>Flavobacteriia</taxon>
        <taxon>Flavobacteriales</taxon>
        <taxon>Flavobacteriaceae</taxon>
        <taxon>Flavobacterium</taxon>
    </lineage>
</organism>
<dbReference type="RefSeq" id="WP_193845244.1">
    <property type="nucleotide sequence ID" value="NZ_PRDM01000001.1"/>
</dbReference>
<protein>
    <recommendedName>
        <fullName evidence="4">Holin-X, holin superfamily III</fullName>
    </recommendedName>
</protein>
<keyword evidence="1" id="KW-1133">Transmembrane helix</keyword>
<sequence>MNILKKIAGAILFVLAIILSIGTLLNFISAILIKSAKEFQKALAIGIGFLSATIVFTFLLVLLIRFMFKLSLRLLRNKQVDNDPLEEIGKL</sequence>
<evidence type="ECO:0008006" key="4">
    <source>
        <dbReference type="Google" id="ProtNLM"/>
    </source>
</evidence>
<feature type="transmembrane region" description="Helical" evidence="1">
    <location>
        <begin position="7"/>
        <end position="33"/>
    </location>
</feature>
<evidence type="ECO:0000256" key="1">
    <source>
        <dbReference type="SAM" id="Phobius"/>
    </source>
</evidence>
<keyword evidence="3" id="KW-1185">Reference proteome</keyword>
<evidence type="ECO:0000313" key="2">
    <source>
        <dbReference type="EMBL" id="MBE8724235.1"/>
    </source>
</evidence>
<keyword evidence="1" id="KW-0812">Transmembrane</keyword>
<gene>
    <name evidence="2" type="ORF">C4F50_04670</name>
</gene>
<accession>A0ABR9TFV2</accession>
<feature type="transmembrane region" description="Helical" evidence="1">
    <location>
        <begin position="45"/>
        <end position="68"/>
    </location>
</feature>
<proteinExistence type="predicted"/>
<dbReference type="Proteomes" id="UP000640614">
    <property type="component" value="Unassembled WGS sequence"/>
</dbReference>
<dbReference type="EMBL" id="PRDM01000001">
    <property type="protein sequence ID" value="MBE8724235.1"/>
    <property type="molecule type" value="Genomic_DNA"/>
</dbReference>
<keyword evidence="1" id="KW-0472">Membrane</keyword>